<accession>A0A553Q750</accession>
<gene>
    <name evidence="3" type="ORF">DNTS_031931</name>
</gene>
<dbReference type="AlphaFoldDB" id="A0A553Q750"/>
<organism evidence="3 4">
    <name type="scientific">Danionella cerebrum</name>
    <dbReference type="NCBI Taxonomy" id="2873325"/>
    <lineage>
        <taxon>Eukaryota</taxon>
        <taxon>Metazoa</taxon>
        <taxon>Chordata</taxon>
        <taxon>Craniata</taxon>
        <taxon>Vertebrata</taxon>
        <taxon>Euteleostomi</taxon>
        <taxon>Actinopterygii</taxon>
        <taxon>Neopterygii</taxon>
        <taxon>Teleostei</taxon>
        <taxon>Ostariophysi</taxon>
        <taxon>Cypriniformes</taxon>
        <taxon>Danionidae</taxon>
        <taxon>Danioninae</taxon>
        <taxon>Danionella</taxon>
    </lineage>
</organism>
<feature type="compositionally biased region" description="Low complexity" evidence="2">
    <location>
        <begin position="441"/>
        <end position="450"/>
    </location>
</feature>
<dbReference type="PANTHER" id="PTHR35970">
    <property type="entry name" value="SODIUM CHANNEL AND CLATHRIN LINKER 1"/>
    <property type="match status" value="1"/>
</dbReference>
<dbReference type="GO" id="GO:0060271">
    <property type="term" value="P:cilium assembly"/>
    <property type="evidence" value="ECO:0007669"/>
    <property type="project" value="TreeGrafter"/>
</dbReference>
<sequence length="558" mass="65168">MQHIVSLGVYCHLLGCEPILTFLQEKDQALEMWQVASQELDRLQTQFQSSRSDGQIHAVERQHLQNQMAQLQQHAQKLQLTNQKLEVSSQQFVKTIAEQSSELEEMRSQLRQAKLDQRCAVSKAEEMNRLLQSIQDQIHRREEDAAEAQGLLYVNDVFFRLKAAQKDNEVVHRKQSECERQVGELQARSASLEEEKFEALSRLRSSIQLAEEATLHKEQAQLREKQRVEELEKMKAAMKQLVQDAATRTRKEVESVRKQCNVQIHRMVEELSALQLECADKEMQIERAHRERKAVEEELEKVYKEGRAGEPEMRKLEALHQRCLNAERLKDEMQLTLNSTKTAMKKMEMEFTEELSRCQDEVRRLQTALTAARQESTVVSEDRLALQQQHSQILRDMETLRKECALEQRRAKQQVCSMEQELRMKEQGLESRLREMEESSKSSSVGQSRLLHAQQKTISRYKDEAKNLTQAFQTKLSSLRAELNRQKQRSQELEIQMDADHHKILEFERQVSEQQEKNLRLQRRLSQAEQRAATATQQLSVISQRRKAASMMDLEAIT</sequence>
<proteinExistence type="predicted"/>
<evidence type="ECO:0000256" key="1">
    <source>
        <dbReference type="SAM" id="Coils"/>
    </source>
</evidence>
<name>A0A553Q750_9TELE</name>
<dbReference type="InterPro" id="IPR038911">
    <property type="entry name" value="SCLT1"/>
</dbReference>
<protein>
    <recommendedName>
        <fullName evidence="5">Sodium channel and clathrin linker 1</fullName>
    </recommendedName>
</protein>
<comment type="caution">
    <text evidence="3">The sequence shown here is derived from an EMBL/GenBank/DDBJ whole genome shotgun (WGS) entry which is preliminary data.</text>
</comment>
<evidence type="ECO:0000256" key="2">
    <source>
        <dbReference type="SAM" id="MobiDB-lite"/>
    </source>
</evidence>
<reference evidence="3 4" key="1">
    <citation type="journal article" date="2019" name="Sci. Data">
        <title>Hybrid genome assembly and annotation of Danionella translucida.</title>
        <authorList>
            <person name="Kadobianskyi M."/>
            <person name="Schulze L."/>
            <person name="Schuelke M."/>
            <person name="Judkewitz B."/>
        </authorList>
    </citation>
    <scope>NUCLEOTIDE SEQUENCE [LARGE SCALE GENOMIC DNA]</scope>
    <source>
        <strain evidence="3 4">Bolton</strain>
    </source>
</reference>
<keyword evidence="4" id="KW-1185">Reference proteome</keyword>
<evidence type="ECO:0000313" key="3">
    <source>
        <dbReference type="EMBL" id="TRY85758.1"/>
    </source>
</evidence>
<keyword evidence="1" id="KW-0175">Coiled coil</keyword>
<evidence type="ECO:0000313" key="4">
    <source>
        <dbReference type="Proteomes" id="UP000316079"/>
    </source>
</evidence>
<dbReference type="Proteomes" id="UP000316079">
    <property type="component" value="Unassembled WGS sequence"/>
</dbReference>
<evidence type="ECO:0008006" key="5">
    <source>
        <dbReference type="Google" id="ProtNLM"/>
    </source>
</evidence>
<dbReference type="PANTHER" id="PTHR35970:SF1">
    <property type="entry name" value="SODIUM CHANNEL AND CLATHRIN LINKER 1"/>
    <property type="match status" value="1"/>
</dbReference>
<dbReference type="GO" id="GO:0005814">
    <property type="term" value="C:centriole"/>
    <property type="evidence" value="ECO:0007669"/>
    <property type="project" value="TreeGrafter"/>
</dbReference>
<feature type="compositionally biased region" description="Basic and acidic residues" evidence="2">
    <location>
        <begin position="430"/>
        <end position="440"/>
    </location>
</feature>
<feature type="coiled-coil region" evidence="1">
    <location>
        <begin position="61"/>
        <end position="144"/>
    </location>
</feature>
<dbReference type="STRING" id="623744.A0A553Q750"/>
<dbReference type="EMBL" id="SRMA01026259">
    <property type="protein sequence ID" value="TRY85758.1"/>
    <property type="molecule type" value="Genomic_DNA"/>
</dbReference>
<feature type="region of interest" description="Disordered" evidence="2">
    <location>
        <begin position="430"/>
        <end position="450"/>
    </location>
</feature>
<dbReference type="GO" id="GO:0045162">
    <property type="term" value="P:clustering of voltage-gated sodium channels"/>
    <property type="evidence" value="ECO:0007669"/>
    <property type="project" value="InterPro"/>
</dbReference>
<dbReference type="OrthoDB" id="551053at2759"/>